<evidence type="ECO:0000313" key="2">
    <source>
        <dbReference type="Proteomes" id="UP000652761"/>
    </source>
</evidence>
<protein>
    <recommendedName>
        <fullName evidence="3">RRM domain-containing protein</fullName>
    </recommendedName>
</protein>
<proteinExistence type="predicted"/>
<evidence type="ECO:0000313" key="1">
    <source>
        <dbReference type="EMBL" id="MQM05272.1"/>
    </source>
</evidence>
<evidence type="ECO:0008006" key="3">
    <source>
        <dbReference type="Google" id="ProtNLM"/>
    </source>
</evidence>
<comment type="caution">
    <text evidence="1">The sequence shown here is derived from an EMBL/GenBank/DDBJ whole genome shotgun (WGS) entry which is preliminary data.</text>
</comment>
<name>A0A843W5R3_COLES</name>
<keyword evidence="2" id="KW-1185">Reference proteome</keyword>
<dbReference type="Proteomes" id="UP000652761">
    <property type="component" value="Unassembled WGS sequence"/>
</dbReference>
<dbReference type="PANTHER" id="PTHR33527:SF53">
    <property type="entry name" value="OS10G0561000 PROTEIN"/>
    <property type="match status" value="1"/>
</dbReference>
<accession>A0A843W5R3</accession>
<sequence>MASNHNSNTSTSTMAGSDSLSSVVDLLLFHSIDRHLYSRLARNLSRDAERVRMVMALWLWFESIGHHGFIRHICSYSDDAILQYMAEAEKCIASAMGRPGASEGEIPLTSWLIDEPIGLGFFVFNKDEVMGGLTQMYEKVCQVIFNDHLMLIISQDGSHPRHQQVLSSGFIVRNPPNSEGTSRQGAALGLAGLHGDGIGFGLSRTSKQTPAAGPEAAAAGLNPLASPEATLALPLRAVMPLGPLVPTRPRVRERSMFVFFQRLQPLNREEIAEFFDTRHGRCVEVVVLEKTQEGTPPMYGRVVFISMWSLGVVLNRQPAARFLIKGKHLWARVCESRQR</sequence>
<dbReference type="EMBL" id="NMUH01003384">
    <property type="protein sequence ID" value="MQM05272.1"/>
    <property type="molecule type" value="Genomic_DNA"/>
</dbReference>
<dbReference type="PANTHER" id="PTHR33527">
    <property type="entry name" value="OS07G0274300 PROTEIN"/>
    <property type="match status" value="1"/>
</dbReference>
<reference evidence="1" key="1">
    <citation type="submission" date="2017-07" db="EMBL/GenBank/DDBJ databases">
        <title>Taro Niue Genome Assembly and Annotation.</title>
        <authorList>
            <person name="Atibalentja N."/>
            <person name="Keating K."/>
            <person name="Fields C.J."/>
        </authorList>
    </citation>
    <scope>NUCLEOTIDE SEQUENCE</scope>
    <source>
        <strain evidence="1">Niue_2</strain>
        <tissue evidence="1">Leaf</tissue>
    </source>
</reference>
<gene>
    <name evidence="1" type="ORF">Taro_038081</name>
</gene>
<dbReference type="OrthoDB" id="1882251at2759"/>
<organism evidence="1 2">
    <name type="scientific">Colocasia esculenta</name>
    <name type="common">Wild taro</name>
    <name type="synonym">Arum esculentum</name>
    <dbReference type="NCBI Taxonomy" id="4460"/>
    <lineage>
        <taxon>Eukaryota</taxon>
        <taxon>Viridiplantae</taxon>
        <taxon>Streptophyta</taxon>
        <taxon>Embryophyta</taxon>
        <taxon>Tracheophyta</taxon>
        <taxon>Spermatophyta</taxon>
        <taxon>Magnoliopsida</taxon>
        <taxon>Liliopsida</taxon>
        <taxon>Araceae</taxon>
        <taxon>Aroideae</taxon>
        <taxon>Colocasieae</taxon>
        <taxon>Colocasia</taxon>
    </lineage>
</organism>
<dbReference type="AlphaFoldDB" id="A0A843W5R3"/>